<name>X1GC95_9ZZZZ</name>
<sequence>MSSIEIYDMMDKTDEYFVGTCTHINGISEHMLKEEIDTFAKRRIAWLRNMHEKGSRVKIASIDD</sequence>
<proteinExistence type="predicted"/>
<organism evidence="1">
    <name type="scientific">marine sediment metagenome</name>
    <dbReference type="NCBI Taxonomy" id="412755"/>
    <lineage>
        <taxon>unclassified sequences</taxon>
        <taxon>metagenomes</taxon>
        <taxon>ecological metagenomes</taxon>
    </lineage>
</organism>
<dbReference type="AlphaFoldDB" id="X1GC95"/>
<feature type="non-terminal residue" evidence="1">
    <location>
        <position position="64"/>
    </location>
</feature>
<accession>X1GC95</accession>
<evidence type="ECO:0000313" key="1">
    <source>
        <dbReference type="EMBL" id="GAH55481.1"/>
    </source>
</evidence>
<reference evidence="1" key="1">
    <citation type="journal article" date="2014" name="Front. Microbiol.">
        <title>High frequency of phylogenetically diverse reductive dehalogenase-homologous genes in deep subseafloor sedimentary metagenomes.</title>
        <authorList>
            <person name="Kawai M."/>
            <person name="Futagami T."/>
            <person name="Toyoda A."/>
            <person name="Takaki Y."/>
            <person name="Nishi S."/>
            <person name="Hori S."/>
            <person name="Arai W."/>
            <person name="Tsubouchi T."/>
            <person name="Morono Y."/>
            <person name="Uchiyama I."/>
            <person name="Ito T."/>
            <person name="Fujiyama A."/>
            <person name="Inagaki F."/>
            <person name="Takami H."/>
        </authorList>
    </citation>
    <scope>NUCLEOTIDE SEQUENCE</scope>
    <source>
        <strain evidence="1">Expedition CK06-06</strain>
    </source>
</reference>
<protein>
    <submittedName>
        <fullName evidence="1">Uncharacterized protein</fullName>
    </submittedName>
</protein>
<dbReference type="EMBL" id="BARU01024974">
    <property type="protein sequence ID" value="GAH55481.1"/>
    <property type="molecule type" value="Genomic_DNA"/>
</dbReference>
<comment type="caution">
    <text evidence="1">The sequence shown here is derived from an EMBL/GenBank/DDBJ whole genome shotgun (WGS) entry which is preliminary data.</text>
</comment>
<gene>
    <name evidence="1" type="ORF">S03H2_40292</name>
</gene>